<feature type="region of interest" description="Disordered" evidence="7">
    <location>
        <begin position="613"/>
        <end position="633"/>
    </location>
</feature>
<comment type="caution">
    <text evidence="10">The sequence shown here is derived from an EMBL/GenBank/DDBJ whole genome shotgun (WGS) entry which is preliminary data.</text>
</comment>
<evidence type="ECO:0000313" key="10">
    <source>
        <dbReference type="EMBL" id="POI28887.1"/>
    </source>
</evidence>
<feature type="domain" description="Cyclin C-terminal" evidence="9">
    <location>
        <begin position="396"/>
        <end position="541"/>
    </location>
</feature>
<dbReference type="AlphaFoldDB" id="A0A2P4SXP9"/>
<dbReference type="FunFam" id="1.10.472.10:FF:000038">
    <property type="entry name" value="Cyclin F"/>
    <property type="match status" value="1"/>
</dbReference>
<dbReference type="SUPFAM" id="SSF47954">
    <property type="entry name" value="Cyclin-like"/>
    <property type="match status" value="2"/>
</dbReference>
<dbReference type="CDD" id="cd20521">
    <property type="entry name" value="CYCLIN_CCNF_rpt1"/>
    <property type="match status" value="1"/>
</dbReference>
<keyword evidence="4 6" id="KW-0195">Cyclin</keyword>
<dbReference type="PANTHER" id="PTHR10177">
    <property type="entry name" value="CYCLINS"/>
    <property type="match status" value="1"/>
</dbReference>
<evidence type="ECO:0000256" key="5">
    <source>
        <dbReference type="ARBA" id="ARBA00023306"/>
    </source>
</evidence>
<dbReference type="InterPro" id="IPR039361">
    <property type="entry name" value="Cyclin"/>
</dbReference>
<dbReference type="Proteomes" id="UP000237246">
    <property type="component" value="Unassembled WGS sequence"/>
</dbReference>
<dbReference type="InterPro" id="IPR036915">
    <property type="entry name" value="Cyclin-like_sf"/>
</dbReference>
<sequence length="818" mass="91227">MAGGALGPFPVSCRHDSCVLPGFAPSPRSFASLGCRAEVSISDEGRAEVNGLKASHFFSLAERLNVCAAPFIWLFIRPPWSLSGSCCKAVVYESLKAECELDKAQKGSILYCLAKVLSLFEVSSVPDVSGDFENDFFDANVVYLDFKIIMMIIQDEEKRKESLEMFEESSKQGCLNSSYLLWENNRKVAVSNFPFVFSQNTFIMSGPFCHMQGAYFMRFPQMLDPGRYLQSLRKLRDYAAKGCWDAQIALAKACGNGNQLGLEGKSSSEMVAQMFQASRPISKQNIFTVQKKINETMRYILVDWLVEVATMKDFSCLCLHMTVGCVDRYLKLRPVPRYQLQLLGIACMVICTRFISKEILTIREAVWLTDNTYKYEDLVRMMGEIISALEGKIRIPTIVDYKEVLSNIVSLERRTLHLYSFICELSLLNTSLFVYSPARLAAAALLLAKILHGHGKEQPVQWSCSKVHQSALSFQGASVGKWPWVTEALVAPKASGFQLANITIFSFHDEVPKDYRQVSLTAVRQRFEDDRYDEVGKEKVEGITLSDSYHFFVFQVMSYSQLCSLLGVKQEDPKPSPLHTNVIEIKAFFSSPSGKRSKRRLLDVLAYRRREDSTQDDRGSLVTTPTAELSTQEESLLDSFLDWSLDSCSGYEGDRESEGERDGDVTSPSGILDVTVVYMDPAEHCCQDSSDEDSLSVEGPGHAAPLRKARTPDETRRVSACSASRNPNWEGSSGYSSVSGASPTSSVEGSCGVPLKPTSALSCGSAMNKEPCLPHYLESCLQSVRVRASDRNSNRRQVKRKNLAEHSEERVNLGFLSL</sequence>
<dbReference type="Gene3D" id="1.10.472.10">
    <property type="entry name" value="Cyclin-like"/>
    <property type="match status" value="2"/>
</dbReference>
<dbReference type="Pfam" id="PF02984">
    <property type="entry name" value="Cyclin_C"/>
    <property type="match status" value="1"/>
</dbReference>
<evidence type="ECO:0000256" key="6">
    <source>
        <dbReference type="RuleBase" id="RU000383"/>
    </source>
</evidence>
<keyword evidence="5" id="KW-0131">Cell cycle</keyword>
<comment type="similarity">
    <text evidence="6">Belongs to the cyclin family.</text>
</comment>
<dbReference type="GO" id="GO:0051301">
    <property type="term" value="P:cell division"/>
    <property type="evidence" value="ECO:0007669"/>
    <property type="project" value="UniProtKB-KW"/>
</dbReference>
<keyword evidence="3" id="KW-0132">Cell division</keyword>
<dbReference type="SMART" id="SM00385">
    <property type="entry name" value="CYCLIN"/>
    <property type="match status" value="1"/>
</dbReference>
<dbReference type="InterPro" id="IPR048258">
    <property type="entry name" value="Cyclins_cyclin-box"/>
</dbReference>
<dbReference type="InterPro" id="IPR013763">
    <property type="entry name" value="Cyclin-like_dom"/>
</dbReference>
<evidence type="ECO:0000259" key="9">
    <source>
        <dbReference type="SMART" id="SM01332"/>
    </source>
</evidence>
<dbReference type="SMART" id="SM01332">
    <property type="entry name" value="Cyclin_C"/>
    <property type="match status" value="1"/>
</dbReference>
<feature type="region of interest" description="Disordered" evidence="7">
    <location>
        <begin position="651"/>
        <end position="670"/>
    </location>
</feature>
<proteinExistence type="inferred from homology"/>
<comment type="subcellular location">
    <subcellularLocation>
        <location evidence="1">Cytoplasm</location>
    </subcellularLocation>
</comment>
<organism evidence="10 11">
    <name type="scientific">Bambusicola thoracicus</name>
    <name type="common">Chinese bamboo-partridge</name>
    <name type="synonym">Perdix thoracica</name>
    <dbReference type="NCBI Taxonomy" id="9083"/>
    <lineage>
        <taxon>Eukaryota</taxon>
        <taxon>Metazoa</taxon>
        <taxon>Chordata</taxon>
        <taxon>Craniata</taxon>
        <taxon>Vertebrata</taxon>
        <taxon>Euteleostomi</taxon>
        <taxon>Archelosauria</taxon>
        <taxon>Archosauria</taxon>
        <taxon>Dinosauria</taxon>
        <taxon>Saurischia</taxon>
        <taxon>Theropoda</taxon>
        <taxon>Coelurosauria</taxon>
        <taxon>Aves</taxon>
        <taxon>Neognathae</taxon>
        <taxon>Galloanserae</taxon>
        <taxon>Galliformes</taxon>
        <taxon>Phasianidae</taxon>
        <taxon>Perdicinae</taxon>
        <taxon>Bambusicola</taxon>
    </lineage>
</organism>
<evidence type="ECO:0000256" key="7">
    <source>
        <dbReference type="SAM" id="MobiDB-lite"/>
    </source>
</evidence>
<dbReference type="InterPro" id="IPR006671">
    <property type="entry name" value="Cyclin_N"/>
</dbReference>
<feature type="domain" description="Cyclin-like" evidence="8">
    <location>
        <begin position="303"/>
        <end position="387"/>
    </location>
</feature>
<dbReference type="EMBL" id="PPHD01017533">
    <property type="protein sequence ID" value="POI28887.1"/>
    <property type="molecule type" value="Genomic_DNA"/>
</dbReference>
<dbReference type="Pfam" id="PF00134">
    <property type="entry name" value="Cyclin_N"/>
    <property type="match status" value="1"/>
</dbReference>
<evidence type="ECO:0000256" key="1">
    <source>
        <dbReference type="ARBA" id="ARBA00004496"/>
    </source>
</evidence>
<feature type="region of interest" description="Disordered" evidence="7">
    <location>
        <begin position="687"/>
        <end position="751"/>
    </location>
</feature>
<evidence type="ECO:0000256" key="3">
    <source>
        <dbReference type="ARBA" id="ARBA00022618"/>
    </source>
</evidence>
<protein>
    <submittedName>
        <fullName evidence="10">Uncharacterized protein</fullName>
    </submittedName>
</protein>
<gene>
    <name evidence="10" type="ORF">CIB84_007364</name>
</gene>
<evidence type="ECO:0000256" key="2">
    <source>
        <dbReference type="ARBA" id="ARBA00022490"/>
    </source>
</evidence>
<dbReference type="OrthoDB" id="5590282at2759"/>
<feature type="compositionally biased region" description="Basic and acidic residues" evidence="7">
    <location>
        <begin position="652"/>
        <end position="664"/>
    </location>
</feature>
<dbReference type="GO" id="GO:0005737">
    <property type="term" value="C:cytoplasm"/>
    <property type="evidence" value="ECO:0007669"/>
    <property type="project" value="UniProtKB-SubCell"/>
</dbReference>
<keyword evidence="2" id="KW-0963">Cytoplasm</keyword>
<feature type="compositionally biased region" description="Polar residues" evidence="7">
    <location>
        <begin position="621"/>
        <end position="633"/>
    </location>
</feature>
<name>A0A2P4SXP9_BAMTH</name>
<dbReference type="PROSITE" id="PS00292">
    <property type="entry name" value="CYCLINS"/>
    <property type="match status" value="1"/>
</dbReference>
<feature type="compositionally biased region" description="Low complexity" evidence="7">
    <location>
        <begin position="731"/>
        <end position="746"/>
    </location>
</feature>
<reference evidence="10 11" key="1">
    <citation type="submission" date="2018-01" db="EMBL/GenBank/DDBJ databases">
        <title>Comparison of the Chinese Bamboo Partridge and Red Junglefowl genome sequences highlights the importance of demography in genome evolution.</title>
        <authorList>
            <person name="Tiley G.P."/>
            <person name="Kimball R.T."/>
            <person name="Braun E.L."/>
            <person name="Burleigh J.G."/>
        </authorList>
    </citation>
    <scope>NUCLEOTIDE SEQUENCE [LARGE SCALE GENOMIC DNA]</scope>
    <source>
        <strain evidence="10">RTK389</strain>
        <tissue evidence="10">Blood</tissue>
    </source>
</reference>
<evidence type="ECO:0000256" key="4">
    <source>
        <dbReference type="ARBA" id="ARBA00023127"/>
    </source>
</evidence>
<evidence type="ECO:0000259" key="8">
    <source>
        <dbReference type="SMART" id="SM00385"/>
    </source>
</evidence>
<feature type="compositionally biased region" description="Polar residues" evidence="7">
    <location>
        <begin position="721"/>
        <end position="730"/>
    </location>
</feature>
<evidence type="ECO:0000313" key="11">
    <source>
        <dbReference type="Proteomes" id="UP000237246"/>
    </source>
</evidence>
<dbReference type="InterPro" id="IPR004367">
    <property type="entry name" value="Cyclin_C-dom"/>
</dbReference>
<accession>A0A2P4SXP9</accession>
<keyword evidence="11" id="KW-1185">Reference proteome</keyword>